<feature type="region of interest" description="Disordered" evidence="2">
    <location>
        <begin position="713"/>
        <end position="759"/>
    </location>
</feature>
<feature type="region of interest" description="Disordered" evidence="2">
    <location>
        <begin position="160"/>
        <end position="196"/>
    </location>
</feature>
<evidence type="ECO:0000313" key="4">
    <source>
        <dbReference type="Proteomes" id="UP001234581"/>
    </source>
</evidence>
<name>A0AAD7UXC2_9FUNG</name>
<feature type="compositionally biased region" description="Polar residues" evidence="2">
    <location>
        <begin position="289"/>
        <end position="303"/>
    </location>
</feature>
<organism evidence="3 4">
    <name type="scientific">Lichtheimia ornata</name>
    <dbReference type="NCBI Taxonomy" id="688661"/>
    <lineage>
        <taxon>Eukaryota</taxon>
        <taxon>Fungi</taxon>
        <taxon>Fungi incertae sedis</taxon>
        <taxon>Mucoromycota</taxon>
        <taxon>Mucoromycotina</taxon>
        <taxon>Mucoromycetes</taxon>
        <taxon>Mucorales</taxon>
        <taxon>Lichtheimiaceae</taxon>
        <taxon>Lichtheimia</taxon>
    </lineage>
</organism>
<feature type="compositionally biased region" description="Basic and acidic residues" evidence="2">
    <location>
        <begin position="324"/>
        <end position="334"/>
    </location>
</feature>
<feature type="compositionally biased region" description="Polar residues" evidence="2">
    <location>
        <begin position="61"/>
        <end position="72"/>
    </location>
</feature>
<reference evidence="3 4" key="1">
    <citation type="submission" date="2023-03" db="EMBL/GenBank/DDBJ databases">
        <title>Genome sequence of Lichtheimia ornata CBS 291.66.</title>
        <authorList>
            <person name="Mohabir J.T."/>
            <person name="Shea T.P."/>
            <person name="Kurbessoian T."/>
            <person name="Berby B."/>
            <person name="Fontaine J."/>
            <person name="Livny J."/>
            <person name="Gnirke A."/>
            <person name="Stajich J.E."/>
            <person name="Cuomo C.A."/>
        </authorList>
    </citation>
    <scope>NUCLEOTIDE SEQUENCE [LARGE SCALE GENOMIC DNA]</scope>
    <source>
        <strain evidence="3">CBS 291.66</strain>
    </source>
</reference>
<feature type="region of interest" description="Disordered" evidence="2">
    <location>
        <begin position="52"/>
        <end position="132"/>
    </location>
</feature>
<feature type="region of interest" description="Disordered" evidence="2">
    <location>
        <begin position="1"/>
        <end position="27"/>
    </location>
</feature>
<dbReference type="EMBL" id="JARTCD010000065">
    <property type="protein sequence ID" value="KAJ8654210.1"/>
    <property type="molecule type" value="Genomic_DNA"/>
</dbReference>
<dbReference type="GeneID" id="83217562"/>
<feature type="region of interest" description="Disordered" evidence="2">
    <location>
        <begin position="218"/>
        <end position="244"/>
    </location>
</feature>
<accession>A0AAD7UXC2</accession>
<feature type="compositionally biased region" description="Polar residues" evidence="2">
    <location>
        <begin position="741"/>
        <end position="754"/>
    </location>
</feature>
<gene>
    <name evidence="3" type="ORF">O0I10_010158</name>
</gene>
<feature type="compositionally biased region" description="Polar residues" evidence="2">
    <location>
        <begin position="80"/>
        <end position="132"/>
    </location>
</feature>
<dbReference type="AlphaFoldDB" id="A0AAD7UXC2"/>
<keyword evidence="1" id="KW-0175">Coiled coil</keyword>
<feature type="compositionally biased region" description="Basic and acidic residues" evidence="2">
    <location>
        <begin position="1"/>
        <end position="10"/>
    </location>
</feature>
<dbReference type="RefSeq" id="XP_058339124.1">
    <property type="nucleotide sequence ID" value="XM_058490141.1"/>
</dbReference>
<evidence type="ECO:0000313" key="3">
    <source>
        <dbReference type="EMBL" id="KAJ8654210.1"/>
    </source>
</evidence>
<feature type="coiled-coil region" evidence="1">
    <location>
        <begin position="664"/>
        <end position="691"/>
    </location>
</feature>
<protein>
    <submittedName>
        <fullName evidence="3">Uncharacterized protein</fullName>
    </submittedName>
</protein>
<evidence type="ECO:0000256" key="1">
    <source>
        <dbReference type="SAM" id="Coils"/>
    </source>
</evidence>
<dbReference type="Proteomes" id="UP001234581">
    <property type="component" value="Unassembled WGS sequence"/>
</dbReference>
<evidence type="ECO:0000256" key="2">
    <source>
        <dbReference type="SAM" id="MobiDB-lite"/>
    </source>
</evidence>
<keyword evidence="4" id="KW-1185">Reference proteome</keyword>
<comment type="caution">
    <text evidence="3">The sequence shown here is derived from an EMBL/GenBank/DDBJ whole genome shotgun (WGS) entry which is preliminary data.</text>
</comment>
<sequence length="776" mass="85541">MNDNQNRLDKPNALTTTTHTHTPHTALKGFNTTVPFAFKPNPARKLVSWASLPRVDKESSNNKTTHPSTHKSQASHKENISSAITTKSNQQQSHHALQKQVWSNAASSRTTEVKPTSSALRSQGTTPLPSLFSFSPTFHTNVQRHPSTPLSTAVQMLPASASTKLEKSSISKKRHDKENSNPNPGTGLVRVKKEKPEYSSSKFKTVSFAMSPQPANNQLNHVSSTTAQPSTLAKSTNDESIPSCTLSTLPRSTTLISDDPVLLASSPTTTTPLTDHVPSIAHSVAEITNATSHKSNDSISSATAKPYTRQPPRSSTNNSLSLSVKEHGDRKKEASTTTSSISNQLHTEDVDKFAVFLKQTLAQKDAARTAAVEEINTLRGKLQSQEKIIAEYKVQFQRLDQVSTSLSGKQDDMGQGIQQLSSQYTLVKSMLEDLKQMIDNMQQSSTSSSMNETNTVAQFQDLIAKTTKLQDEQHQMTMKHMGDLEKAVSRNNAMSDRLYELYADMGSLRSKINHATETSARQRAYIAGTLTTIIEFETAHIKELRQEAGAIHDDMNTLSGHFSYIGHTIQSSKEASDLVKSKIGCLREKIVALEDMMAEEGNGCYVGMSNEAGMSALENSAAASRDRELDNLRFMVQKAQAEATRQSKLADDSAADGMRLLSEVAFLKAELETQKDRYDVLQESYDKREQERNAADSDKMVLRSTLKKRLNPEPELVSETADGSLSRLRRRKRRLLVPPTKKSQQLPAASNDLTESPGDIMEDIAMYIKKSNDESS</sequence>
<feature type="compositionally biased region" description="Low complexity" evidence="2">
    <location>
        <begin position="15"/>
        <end position="25"/>
    </location>
</feature>
<feature type="region of interest" description="Disordered" evidence="2">
    <location>
        <begin position="289"/>
        <end position="343"/>
    </location>
</feature>
<proteinExistence type="predicted"/>
<feature type="compositionally biased region" description="Polar residues" evidence="2">
    <location>
        <begin position="311"/>
        <end position="322"/>
    </location>
</feature>